<evidence type="ECO:0000313" key="4">
    <source>
        <dbReference type="Proteomes" id="UP000320876"/>
    </source>
</evidence>
<dbReference type="Gene3D" id="3.10.590.10">
    <property type="entry name" value="ph1033 like domains"/>
    <property type="match status" value="1"/>
</dbReference>
<protein>
    <submittedName>
        <fullName evidence="3">Putative RNA-binding protein with PUA-like domain</fullName>
    </submittedName>
</protein>
<dbReference type="AlphaFoldDB" id="A0A542DEU8"/>
<evidence type="ECO:0000259" key="2">
    <source>
        <dbReference type="Pfam" id="PF01878"/>
    </source>
</evidence>
<comment type="caution">
    <text evidence="3">The sequence shown here is derived from an EMBL/GenBank/DDBJ whole genome shotgun (WGS) entry which is preliminary data.</text>
</comment>
<gene>
    <name evidence="3" type="ORF">FB471_1301</name>
</gene>
<feature type="region of interest" description="Disordered" evidence="1">
    <location>
        <begin position="327"/>
        <end position="349"/>
    </location>
</feature>
<feature type="region of interest" description="Disordered" evidence="1">
    <location>
        <begin position="1"/>
        <end position="20"/>
    </location>
</feature>
<dbReference type="InterPro" id="IPR015947">
    <property type="entry name" value="PUA-like_sf"/>
</dbReference>
<evidence type="ECO:0000313" key="3">
    <source>
        <dbReference type="EMBL" id="TQJ01608.1"/>
    </source>
</evidence>
<dbReference type="Proteomes" id="UP000320876">
    <property type="component" value="Unassembled WGS sequence"/>
</dbReference>
<proteinExistence type="predicted"/>
<dbReference type="Pfam" id="PF01878">
    <property type="entry name" value="EVE"/>
    <property type="match status" value="1"/>
</dbReference>
<dbReference type="RefSeq" id="WP_141996445.1">
    <property type="nucleotide sequence ID" value="NZ_VFML01000001.1"/>
</dbReference>
<dbReference type="InterPro" id="IPR002740">
    <property type="entry name" value="EVE_domain"/>
</dbReference>
<dbReference type="SUPFAM" id="SSF88697">
    <property type="entry name" value="PUA domain-like"/>
    <property type="match status" value="1"/>
</dbReference>
<dbReference type="EMBL" id="VFML01000001">
    <property type="protein sequence ID" value="TQJ01608.1"/>
    <property type="molecule type" value="Genomic_DNA"/>
</dbReference>
<sequence>MNEPQLVLQPRGGPEHNGPRNFRVSVRQGVQLSDHSAALGNDRAALTDLYPDGIARLWGSTPAANKSNAKAVALRDRKVGDRVLFYADKAFFAEATILHLFYNPTLAESVWGTDEDGSTWEHVMALGDVREFESPIPAAQVLGPLGMTATLRSLTLVPTEKYAVVRELITSTQGRQPRYWLLHCNPKTWDVWSWWEERTTSLNTWTVARHLEDLRVGDPFALWVSGSAAGIYALGALASEPYVTQEFDDHWAERPKRRHVVDLRFDRFIFDEPLTKRALAGDPVFADALVMRMPGSPNPIPLTPEQWETITRTAGVRGRKERVAPSETVVTSRPVGDVPERTTANGQSGPRVVDFREAKLVKWYTDTLGRELRCLSALLPSGERLVCDLFDPETNTLIEAKASNERSDVRLALGQLLDYQHHIKPDAELAVLLPVPPSASVAEVLHAHDVTVISRDGRTAPRDS</sequence>
<keyword evidence="4" id="KW-1185">Reference proteome</keyword>
<feature type="domain" description="EVE" evidence="2">
    <location>
        <begin position="178"/>
        <end position="311"/>
    </location>
</feature>
<dbReference type="OrthoDB" id="4939521at2"/>
<reference evidence="3 4" key="1">
    <citation type="submission" date="2019-06" db="EMBL/GenBank/DDBJ databases">
        <title>Sequencing the genomes of 1000 actinobacteria strains.</title>
        <authorList>
            <person name="Klenk H.-P."/>
        </authorList>
    </citation>
    <scope>NUCLEOTIDE SEQUENCE [LARGE SCALE GENOMIC DNA]</scope>
    <source>
        <strain evidence="3 4">DSM 45679</strain>
    </source>
</reference>
<evidence type="ECO:0000256" key="1">
    <source>
        <dbReference type="SAM" id="MobiDB-lite"/>
    </source>
</evidence>
<organism evidence="3 4">
    <name type="scientific">Amycolatopsis cihanbeyliensis</name>
    <dbReference type="NCBI Taxonomy" id="1128664"/>
    <lineage>
        <taxon>Bacteria</taxon>
        <taxon>Bacillati</taxon>
        <taxon>Actinomycetota</taxon>
        <taxon>Actinomycetes</taxon>
        <taxon>Pseudonocardiales</taxon>
        <taxon>Pseudonocardiaceae</taxon>
        <taxon>Amycolatopsis</taxon>
    </lineage>
</organism>
<name>A0A542DEU8_AMYCI</name>
<accession>A0A542DEU8</accession>